<keyword evidence="2" id="KW-0813">Transport</keyword>
<dbReference type="InterPro" id="IPR027417">
    <property type="entry name" value="P-loop_NTPase"/>
</dbReference>
<dbReference type="Gene3D" id="3.40.50.300">
    <property type="entry name" value="P-loop containing nucleotide triphosphate hydrolases"/>
    <property type="match status" value="1"/>
</dbReference>
<dbReference type="Proteomes" id="UP000824109">
    <property type="component" value="Unassembled WGS sequence"/>
</dbReference>
<dbReference type="PROSITE" id="PS50893">
    <property type="entry name" value="ABC_TRANSPORTER_2"/>
    <property type="match status" value="1"/>
</dbReference>
<dbReference type="GO" id="GO:0005524">
    <property type="term" value="F:ATP binding"/>
    <property type="evidence" value="ECO:0007669"/>
    <property type="project" value="UniProtKB-KW"/>
</dbReference>
<keyword evidence="6" id="KW-0472">Membrane</keyword>
<reference evidence="8" key="2">
    <citation type="journal article" date="2021" name="PeerJ">
        <title>Extensive microbial diversity within the chicken gut microbiome revealed by metagenomics and culture.</title>
        <authorList>
            <person name="Gilroy R."/>
            <person name="Ravi A."/>
            <person name="Getino M."/>
            <person name="Pursley I."/>
            <person name="Horton D.L."/>
            <person name="Alikhan N.F."/>
            <person name="Baker D."/>
            <person name="Gharbi K."/>
            <person name="Hall N."/>
            <person name="Watson M."/>
            <person name="Adriaenssens E.M."/>
            <person name="Foster-Nyarko E."/>
            <person name="Jarju S."/>
            <person name="Secka A."/>
            <person name="Antonio M."/>
            <person name="Oren A."/>
            <person name="Chaudhuri R.R."/>
            <person name="La Ragione R."/>
            <person name="Hildebrand F."/>
            <person name="Pallen M.J."/>
        </authorList>
    </citation>
    <scope>NUCLEOTIDE SEQUENCE</scope>
    <source>
        <strain evidence="8">USAMLcec3-3695</strain>
    </source>
</reference>
<reference evidence="8" key="1">
    <citation type="submission" date="2020-10" db="EMBL/GenBank/DDBJ databases">
        <authorList>
            <person name="Gilroy R."/>
        </authorList>
    </citation>
    <scope>NUCLEOTIDE SEQUENCE</scope>
    <source>
        <strain evidence="8">USAMLcec3-3695</strain>
    </source>
</reference>
<name>A0A9D1SEP2_9FIRM</name>
<dbReference type="PANTHER" id="PTHR42788:SF7">
    <property type="entry name" value="NITRATE ABC TRANSPORTER ATP-BINDING PROTEIN"/>
    <property type="match status" value="1"/>
</dbReference>
<evidence type="ECO:0000313" key="8">
    <source>
        <dbReference type="EMBL" id="HIU57381.1"/>
    </source>
</evidence>
<protein>
    <submittedName>
        <fullName evidence="8">ABC transporter ATP-binding protein</fullName>
    </submittedName>
</protein>
<feature type="domain" description="ABC transporter" evidence="7">
    <location>
        <begin position="2"/>
        <end position="249"/>
    </location>
</feature>
<gene>
    <name evidence="8" type="ORF">IAA61_06170</name>
</gene>
<dbReference type="Pfam" id="PF00005">
    <property type="entry name" value="ABC_tran"/>
    <property type="match status" value="1"/>
</dbReference>
<evidence type="ECO:0000256" key="5">
    <source>
        <dbReference type="ARBA" id="ARBA00022840"/>
    </source>
</evidence>
<evidence type="ECO:0000256" key="4">
    <source>
        <dbReference type="ARBA" id="ARBA00022741"/>
    </source>
</evidence>
<organism evidence="8 9">
    <name type="scientific">Candidatus Ornithomonoglobus merdipullorum</name>
    <dbReference type="NCBI Taxonomy" id="2840895"/>
    <lineage>
        <taxon>Bacteria</taxon>
        <taxon>Bacillati</taxon>
        <taxon>Bacillota</taxon>
        <taxon>Clostridia</taxon>
        <taxon>Candidatus Ornithomonoglobus</taxon>
    </lineage>
</organism>
<dbReference type="InterPro" id="IPR017871">
    <property type="entry name" value="ABC_transporter-like_CS"/>
</dbReference>
<dbReference type="InterPro" id="IPR003593">
    <property type="entry name" value="AAA+_ATPase"/>
</dbReference>
<evidence type="ECO:0000259" key="7">
    <source>
        <dbReference type="PROSITE" id="PS50893"/>
    </source>
</evidence>
<comment type="subcellular location">
    <subcellularLocation>
        <location evidence="1">Cell membrane</location>
        <topology evidence="1">Peripheral membrane protein</topology>
    </subcellularLocation>
</comment>
<dbReference type="SUPFAM" id="SSF52540">
    <property type="entry name" value="P-loop containing nucleoside triphosphate hydrolases"/>
    <property type="match status" value="1"/>
</dbReference>
<accession>A0A9D1SEP2</accession>
<evidence type="ECO:0000313" key="9">
    <source>
        <dbReference type="Proteomes" id="UP000824109"/>
    </source>
</evidence>
<dbReference type="SMART" id="SM00382">
    <property type="entry name" value="AAA"/>
    <property type="match status" value="1"/>
</dbReference>
<dbReference type="GO" id="GO:0005886">
    <property type="term" value="C:plasma membrane"/>
    <property type="evidence" value="ECO:0007669"/>
    <property type="project" value="UniProtKB-SubCell"/>
</dbReference>
<dbReference type="GO" id="GO:0016887">
    <property type="term" value="F:ATP hydrolysis activity"/>
    <property type="evidence" value="ECO:0007669"/>
    <property type="project" value="InterPro"/>
</dbReference>
<keyword evidence="4" id="KW-0547">Nucleotide-binding</keyword>
<dbReference type="PROSITE" id="PS00211">
    <property type="entry name" value="ABC_TRANSPORTER_1"/>
    <property type="match status" value="1"/>
</dbReference>
<evidence type="ECO:0000256" key="2">
    <source>
        <dbReference type="ARBA" id="ARBA00022448"/>
    </source>
</evidence>
<dbReference type="AlphaFoldDB" id="A0A9D1SEP2"/>
<evidence type="ECO:0000256" key="3">
    <source>
        <dbReference type="ARBA" id="ARBA00022475"/>
    </source>
</evidence>
<sequence length="259" mass="28574">MIELSSIDKTFNPGTVDEKRLFDGFSLKINDGEFVAVIGSNGSGKTTMLNIISGSMSVDGGKIILDGNEINNMKDYKRALKIGRVFQDPAMGTCPTMTIWENLSIADNKGKRFGLSFGLNRARKDFYRTQLEFLGMGLENRLDTPAGSLSGGQRQALALIMATLVRPDLLLLDEHTAALDPKAADIVMELTDRVVKEKNITSLMVTHNLRYAVEYGTRTIMMHEGNIVLDASGEERENTGIDDYLKIFNEISLEKGNSL</sequence>
<evidence type="ECO:0000256" key="1">
    <source>
        <dbReference type="ARBA" id="ARBA00004202"/>
    </source>
</evidence>
<keyword evidence="5 8" id="KW-0067">ATP-binding</keyword>
<dbReference type="PANTHER" id="PTHR42788">
    <property type="entry name" value="TAURINE IMPORT ATP-BINDING PROTEIN-RELATED"/>
    <property type="match status" value="1"/>
</dbReference>
<dbReference type="InterPro" id="IPR050166">
    <property type="entry name" value="ABC_transporter_ATP-bind"/>
</dbReference>
<dbReference type="EMBL" id="DVNB01000064">
    <property type="protein sequence ID" value="HIU57381.1"/>
    <property type="molecule type" value="Genomic_DNA"/>
</dbReference>
<proteinExistence type="predicted"/>
<evidence type="ECO:0000256" key="6">
    <source>
        <dbReference type="ARBA" id="ARBA00023136"/>
    </source>
</evidence>
<dbReference type="InterPro" id="IPR003439">
    <property type="entry name" value="ABC_transporter-like_ATP-bd"/>
</dbReference>
<keyword evidence="3" id="KW-1003">Cell membrane</keyword>
<comment type="caution">
    <text evidence="8">The sequence shown here is derived from an EMBL/GenBank/DDBJ whole genome shotgun (WGS) entry which is preliminary data.</text>
</comment>